<keyword evidence="4" id="KW-0411">Iron-sulfur</keyword>
<dbReference type="SFLD" id="SFLDG01067">
    <property type="entry name" value="SPASM/twitch_domain_containing"/>
    <property type="match status" value="1"/>
</dbReference>
<dbReference type="OrthoDB" id="9782387at2"/>
<evidence type="ECO:0000256" key="1">
    <source>
        <dbReference type="ARBA" id="ARBA00022691"/>
    </source>
</evidence>
<dbReference type="InterPro" id="IPR058240">
    <property type="entry name" value="rSAM_sf"/>
</dbReference>
<dbReference type="STRING" id="573061.Clocel_2235"/>
<dbReference type="CDD" id="cd01335">
    <property type="entry name" value="Radical_SAM"/>
    <property type="match status" value="1"/>
</dbReference>
<evidence type="ECO:0000256" key="2">
    <source>
        <dbReference type="ARBA" id="ARBA00022723"/>
    </source>
</evidence>
<dbReference type="EMBL" id="CP002160">
    <property type="protein sequence ID" value="ADL51975.1"/>
    <property type="molecule type" value="Genomic_DNA"/>
</dbReference>
<dbReference type="GO" id="GO:0003824">
    <property type="term" value="F:catalytic activity"/>
    <property type="evidence" value="ECO:0007669"/>
    <property type="project" value="InterPro"/>
</dbReference>
<dbReference type="PANTHER" id="PTHR43524">
    <property type="entry name" value="RADICAL SAM SUPERFAMILY PROTEIN"/>
    <property type="match status" value="1"/>
</dbReference>
<proteinExistence type="predicted"/>
<dbReference type="Proteomes" id="UP000002730">
    <property type="component" value="Chromosome"/>
</dbReference>
<organism evidence="6 7">
    <name type="scientific">Clostridium cellulovorans (strain ATCC 35296 / DSM 3052 / OCM 3 / 743B)</name>
    <dbReference type="NCBI Taxonomy" id="573061"/>
    <lineage>
        <taxon>Bacteria</taxon>
        <taxon>Bacillati</taxon>
        <taxon>Bacillota</taxon>
        <taxon>Clostridia</taxon>
        <taxon>Eubacteriales</taxon>
        <taxon>Clostridiaceae</taxon>
        <taxon>Clostridium</taxon>
    </lineage>
</organism>
<evidence type="ECO:0000256" key="4">
    <source>
        <dbReference type="ARBA" id="ARBA00023014"/>
    </source>
</evidence>
<dbReference type="SFLD" id="SFLDS00029">
    <property type="entry name" value="Radical_SAM"/>
    <property type="match status" value="1"/>
</dbReference>
<dbReference type="KEGG" id="ccb:Clocel_2235"/>
<dbReference type="eggNOG" id="COG0535">
    <property type="taxonomic scope" value="Bacteria"/>
</dbReference>
<keyword evidence="3" id="KW-0408">Iron</keyword>
<dbReference type="Gene3D" id="3.20.20.70">
    <property type="entry name" value="Aldolase class I"/>
    <property type="match status" value="1"/>
</dbReference>
<keyword evidence="1" id="KW-0949">S-adenosyl-L-methionine</keyword>
<dbReference type="PANTHER" id="PTHR43524:SF1">
    <property type="entry name" value="RADICAL SAM SUPERFAMILY PROTEIN"/>
    <property type="match status" value="1"/>
</dbReference>
<dbReference type="GO" id="GO:0051536">
    <property type="term" value="F:iron-sulfur cluster binding"/>
    <property type="evidence" value="ECO:0007669"/>
    <property type="project" value="UniProtKB-KW"/>
</dbReference>
<dbReference type="InterPro" id="IPR013785">
    <property type="entry name" value="Aldolase_TIM"/>
</dbReference>
<reference evidence="6 7" key="1">
    <citation type="submission" date="2010-08" db="EMBL/GenBank/DDBJ databases">
        <title>Complete sequence of Clostridium cellulovorans 743B.</title>
        <authorList>
            <consortium name="US DOE Joint Genome Institute"/>
            <person name="Lucas S."/>
            <person name="Copeland A."/>
            <person name="Lapidus A."/>
            <person name="Cheng J.-F."/>
            <person name="Bruce D."/>
            <person name="Goodwin L."/>
            <person name="Pitluck S."/>
            <person name="Chertkov O."/>
            <person name="Detter J.C."/>
            <person name="Han C."/>
            <person name="Tapia R."/>
            <person name="Land M."/>
            <person name="Hauser L."/>
            <person name="Chang Y.-J."/>
            <person name="Jeffries C."/>
            <person name="Kyrpides N."/>
            <person name="Ivanova N."/>
            <person name="Mikhailova N."/>
            <person name="Hemme C.L."/>
            <person name="Woyke T."/>
        </authorList>
    </citation>
    <scope>NUCLEOTIDE SEQUENCE [LARGE SCALE GENOMIC DNA]</scope>
    <source>
        <strain evidence="7">ATCC 35296 / DSM 3052 / OCM 3 / 743B</strain>
    </source>
</reference>
<sequence length="363" mass="40718">MRENFNLAEYMSNGIENVVKGIVKASFKNPKETAFILKYALASKEAKKKRMEFIDIGENIPGFLIASITSSCNLFCKGCYARANKSCGEDIHKIQLPSERWSGIFNEAKELGISFILLAGGEPLMQRDIIEKAAEIKEIMFPIFTNGTMINDEYIKLFDKNRNLVPILSIEGNEEQTDRRRGIGTYKMLMEVMNKLKEKGILFGSSVTVTKENLSTVTSKAFFNKLYKKGCKAMIFVEYVPVSDGTQNLAPGNRERKILEDEQQKLRDEYKDAIFLSFPGDEKYSGGCLAAGRGFFHISVDGSAEPCPFSPYSDTNLAECTLREAINSPLFDKLNKSGMLLSEHAGGCVLFEKEQEVKELMNL</sequence>
<dbReference type="SUPFAM" id="SSF102114">
    <property type="entry name" value="Radical SAM enzymes"/>
    <property type="match status" value="1"/>
</dbReference>
<protein>
    <submittedName>
        <fullName evidence="6">Radical SAM domain protein</fullName>
    </submittedName>
</protein>
<dbReference type="CDD" id="cd21128">
    <property type="entry name" value="SPASM_rSAM"/>
    <property type="match status" value="1"/>
</dbReference>
<keyword evidence="7" id="KW-1185">Reference proteome</keyword>
<dbReference type="AlphaFoldDB" id="D9SP10"/>
<dbReference type="RefSeq" id="WP_010076799.1">
    <property type="nucleotide sequence ID" value="NC_014393.1"/>
</dbReference>
<accession>D9SP10</accession>
<dbReference type="HOGENOM" id="CLU_044700_0_0_9"/>
<evidence type="ECO:0000259" key="5">
    <source>
        <dbReference type="PROSITE" id="PS51918"/>
    </source>
</evidence>
<dbReference type="PROSITE" id="PS51918">
    <property type="entry name" value="RADICAL_SAM"/>
    <property type="match status" value="1"/>
</dbReference>
<dbReference type="Pfam" id="PF04055">
    <property type="entry name" value="Radical_SAM"/>
    <property type="match status" value="1"/>
</dbReference>
<gene>
    <name evidence="6" type="ordered locus">Clocel_2235</name>
</gene>
<keyword evidence="2" id="KW-0479">Metal-binding</keyword>
<evidence type="ECO:0000256" key="3">
    <source>
        <dbReference type="ARBA" id="ARBA00023004"/>
    </source>
</evidence>
<dbReference type="InterPro" id="IPR007197">
    <property type="entry name" value="rSAM"/>
</dbReference>
<feature type="domain" description="Radical SAM core" evidence="5">
    <location>
        <begin position="58"/>
        <end position="281"/>
    </location>
</feature>
<name>D9SP10_CLOC7</name>
<evidence type="ECO:0000313" key="6">
    <source>
        <dbReference type="EMBL" id="ADL51975.1"/>
    </source>
</evidence>
<dbReference type="GO" id="GO:0046872">
    <property type="term" value="F:metal ion binding"/>
    <property type="evidence" value="ECO:0007669"/>
    <property type="project" value="UniProtKB-KW"/>
</dbReference>
<evidence type="ECO:0000313" key="7">
    <source>
        <dbReference type="Proteomes" id="UP000002730"/>
    </source>
</evidence>